<gene>
    <name evidence="1" type="ORF">NLI96_g1269</name>
</gene>
<name>A0AAD5VD63_9APHY</name>
<dbReference type="EMBL" id="JANAWD010000024">
    <property type="protein sequence ID" value="KAJ3490666.1"/>
    <property type="molecule type" value="Genomic_DNA"/>
</dbReference>
<protein>
    <recommendedName>
        <fullName evidence="3">F-box domain-containing protein</fullName>
    </recommendedName>
</protein>
<keyword evidence="2" id="KW-1185">Reference proteome</keyword>
<dbReference type="InterPro" id="IPR036047">
    <property type="entry name" value="F-box-like_dom_sf"/>
</dbReference>
<organism evidence="1 2">
    <name type="scientific">Meripilus lineatus</name>
    <dbReference type="NCBI Taxonomy" id="2056292"/>
    <lineage>
        <taxon>Eukaryota</taxon>
        <taxon>Fungi</taxon>
        <taxon>Dikarya</taxon>
        <taxon>Basidiomycota</taxon>
        <taxon>Agaricomycotina</taxon>
        <taxon>Agaricomycetes</taxon>
        <taxon>Polyporales</taxon>
        <taxon>Meripilaceae</taxon>
        <taxon>Meripilus</taxon>
    </lineage>
</organism>
<sequence length="449" mass="50896">MAVVPSESEKVPFIPQELVKEILSHIPRGSKSLQACSLVSRSWVDPSYFFLFDMVTITWSYPVNKFIDHLRLSPVFPSYISCLRLMGNCYDSDLPLDVLPPYTLGVLLSYLPRLAFLTLNTIPLTPSFYYDLSTGGGPKFSIQKVAIAGCGLTHSSSLVRTLQNFAEIGEFSFLCPIFEAPSFTFTEDDVACNAHNHQTRVYRLKLDEHLWDAPHSHDLFLTPKPTVETDGRENVLVITYPRSLKMAIRPIARGDRPIPDRMPASLSETLPRTEGLDIDLSLGCLVINWESNSVRGALSWFQRLGSLKHLTLRIALFGGRREDVEEALEKFHQIVQNLLRCSRTLLQSIKLIVYPFETLQSNPMAGYTQAQPEGPSHIMFATALLDRLSRSIEDFQLLEKLEFEWRIPNLSNAELSRVAKTTNYVKEGMARLNRCGLLHFSTNTPFYEF</sequence>
<evidence type="ECO:0008006" key="3">
    <source>
        <dbReference type="Google" id="ProtNLM"/>
    </source>
</evidence>
<accession>A0AAD5VD63</accession>
<comment type="caution">
    <text evidence="1">The sequence shown here is derived from an EMBL/GenBank/DDBJ whole genome shotgun (WGS) entry which is preliminary data.</text>
</comment>
<dbReference type="SUPFAM" id="SSF81383">
    <property type="entry name" value="F-box domain"/>
    <property type="match status" value="1"/>
</dbReference>
<dbReference type="AlphaFoldDB" id="A0AAD5VD63"/>
<proteinExistence type="predicted"/>
<evidence type="ECO:0000313" key="1">
    <source>
        <dbReference type="EMBL" id="KAJ3490666.1"/>
    </source>
</evidence>
<reference evidence="1" key="1">
    <citation type="submission" date="2022-07" db="EMBL/GenBank/DDBJ databases">
        <title>Genome Sequence of Physisporinus lineatus.</title>
        <authorList>
            <person name="Buettner E."/>
        </authorList>
    </citation>
    <scope>NUCLEOTIDE SEQUENCE</scope>
    <source>
        <strain evidence="1">VT162</strain>
    </source>
</reference>
<dbReference type="Proteomes" id="UP001212997">
    <property type="component" value="Unassembled WGS sequence"/>
</dbReference>
<evidence type="ECO:0000313" key="2">
    <source>
        <dbReference type="Proteomes" id="UP001212997"/>
    </source>
</evidence>